<feature type="region of interest" description="Disordered" evidence="1">
    <location>
        <begin position="227"/>
        <end position="261"/>
    </location>
</feature>
<feature type="compositionally biased region" description="Basic and acidic residues" evidence="1">
    <location>
        <begin position="247"/>
        <end position="257"/>
    </location>
</feature>
<comment type="caution">
    <text evidence="2">The sequence shown here is derived from an EMBL/GenBank/DDBJ whole genome shotgun (WGS) entry which is preliminary data.</text>
</comment>
<dbReference type="Proteomes" id="UP000754883">
    <property type="component" value="Unassembled WGS sequence"/>
</dbReference>
<dbReference type="AlphaFoldDB" id="A0A9N9U614"/>
<accession>A0A9N9U614</accession>
<name>A0A9N9U614_9HYPO</name>
<proteinExistence type="predicted"/>
<dbReference type="EMBL" id="CABFNO020001301">
    <property type="protein sequence ID" value="CAG9979588.1"/>
    <property type="molecule type" value="Genomic_DNA"/>
</dbReference>
<sequence length="446" mass="48529">MFNNDEQAPPPYDFIDKAITPPGNPLTESHQHQRTSKNVASVSPTLAAPNNPILLARLFGKGSSTKLIVSTRTSLEAYNAIDGSHLWQMHGRDSSVMSDGIPTQFTGKISSSYDGNLVSALVDDDAENPKFIIIDGNTGGLVHRFKLHSDCGDFSCLSYMKSMFGAFYWTENEASCIIAQPIRPVEGAEPSSFWAEKVPAGRCVTMAFAPDERHIIVCQGPDVLPASGTGDVNTRRHGQMGKKSEKRHTNPGKERAASRSSKNTDFTISICVYNFARGECVRRITFPGKSPGFMGPFDVFRPPAFTPQFHFPNQYNWLVSFPDYGSVSGANIRIVDASTGETMTSIVAKQSMAGKMRAGLRWSLLGLDSQTGIWTKLEEKPTVLTTSCKTLIITKWQEGFTGAGPVTETLTVGSGDSWSLSPDGTYLAIQRAGGVVIDIIALRRCI</sequence>
<evidence type="ECO:0000313" key="3">
    <source>
        <dbReference type="Proteomes" id="UP000754883"/>
    </source>
</evidence>
<feature type="compositionally biased region" description="Basic residues" evidence="1">
    <location>
        <begin position="235"/>
        <end position="246"/>
    </location>
</feature>
<feature type="region of interest" description="Disordered" evidence="1">
    <location>
        <begin position="1"/>
        <end position="43"/>
    </location>
</feature>
<evidence type="ECO:0000313" key="2">
    <source>
        <dbReference type="EMBL" id="CAG9979588.1"/>
    </source>
</evidence>
<evidence type="ECO:0000256" key="1">
    <source>
        <dbReference type="SAM" id="MobiDB-lite"/>
    </source>
</evidence>
<organism evidence="2 3">
    <name type="scientific">Clonostachys byssicola</name>
    <dbReference type="NCBI Taxonomy" id="160290"/>
    <lineage>
        <taxon>Eukaryota</taxon>
        <taxon>Fungi</taxon>
        <taxon>Dikarya</taxon>
        <taxon>Ascomycota</taxon>
        <taxon>Pezizomycotina</taxon>
        <taxon>Sordariomycetes</taxon>
        <taxon>Hypocreomycetidae</taxon>
        <taxon>Hypocreales</taxon>
        <taxon>Bionectriaceae</taxon>
        <taxon>Clonostachys</taxon>
    </lineage>
</organism>
<reference evidence="3" key="1">
    <citation type="submission" date="2019-06" db="EMBL/GenBank/DDBJ databases">
        <authorList>
            <person name="Broberg M."/>
        </authorList>
    </citation>
    <scope>NUCLEOTIDE SEQUENCE [LARGE SCALE GENOMIC DNA]</scope>
</reference>
<dbReference type="OrthoDB" id="5139411at2759"/>
<dbReference type="InterPro" id="IPR011044">
    <property type="entry name" value="Quino_amine_DH_bsu"/>
</dbReference>
<protein>
    <submittedName>
        <fullName evidence="2">Uncharacterized protein</fullName>
    </submittedName>
</protein>
<gene>
    <name evidence="2" type="ORF">CBYS24578_00005033</name>
</gene>
<dbReference type="SUPFAM" id="SSF50969">
    <property type="entry name" value="YVTN repeat-like/Quinoprotein amine dehydrogenase"/>
    <property type="match status" value="1"/>
</dbReference>
<reference evidence="2 3" key="2">
    <citation type="submission" date="2021-10" db="EMBL/GenBank/DDBJ databases">
        <authorList>
            <person name="Piombo E."/>
        </authorList>
    </citation>
    <scope>NUCLEOTIDE SEQUENCE [LARGE SCALE GENOMIC DNA]</scope>
</reference>
<keyword evidence="3" id="KW-1185">Reference proteome</keyword>